<proteinExistence type="predicted"/>
<sequence>MAEMEDRWLSVGEIAKHLGVSSDTVYRRITQHAMPAHRMGRLWKFKKDEVDAWVKTGGAAKSDNRDSDR</sequence>
<organism evidence="1 2">
    <name type="scientific">Aminirod propionatiphilus</name>
    <dbReference type="NCBI Taxonomy" id="3415223"/>
    <lineage>
        <taxon>Bacteria</taxon>
        <taxon>Thermotogati</taxon>
        <taxon>Synergistota</taxon>
        <taxon>Synergistia</taxon>
        <taxon>Synergistales</taxon>
        <taxon>Aminiphilaceae</taxon>
        <taxon>Aminirod</taxon>
    </lineage>
</organism>
<evidence type="ECO:0000313" key="2">
    <source>
        <dbReference type="Proteomes" id="UP000682204"/>
    </source>
</evidence>
<dbReference type="Proteomes" id="UP000682204">
    <property type="component" value="Chromosome"/>
</dbReference>
<gene>
    <name evidence="1" type="ORF">KIH16_02970</name>
</gene>
<dbReference type="EMBL" id="CP074691">
    <property type="protein sequence ID" value="QVL37552.1"/>
    <property type="molecule type" value="Genomic_DNA"/>
</dbReference>
<accession>A0ACD1DZJ0</accession>
<reference evidence="1" key="1">
    <citation type="submission" date="2021-05" db="EMBL/GenBank/DDBJ databases">
        <title>An isolated secondary fermenter in methanogenic hydrocarbon-degrading communities.</title>
        <authorList>
            <person name="Liu Y.-F."/>
            <person name="Liu Z.-l."/>
        </authorList>
    </citation>
    <scope>NUCLEOTIDE SEQUENCE</scope>
    <source>
        <strain evidence="1">L-13</strain>
    </source>
</reference>
<keyword evidence="2" id="KW-1185">Reference proteome</keyword>
<protein>
    <submittedName>
        <fullName evidence="1">Helix-turn-helix domain-containing protein</fullName>
    </submittedName>
</protein>
<evidence type="ECO:0000313" key="1">
    <source>
        <dbReference type="EMBL" id="QVL37552.1"/>
    </source>
</evidence>
<name>A0ACD1DZJ0_9BACT</name>